<protein>
    <submittedName>
        <fullName evidence="4">DMSO/TMAO reductase YedYZ, molybdopterin-dependent catalytic subunit</fullName>
    </submittedName>
</protein>
<dbReference type="Gene3D" id="2.60.40.650">
    <property type="match status" value="1"/>
</dbReference>
<keyword evidence="1" id="KW-1133">Transmembrane helix</keyword>
<dbReference type="InterPro" id="IPR014756">
    <property type="entry name" value="Ig_E-set"/>
</dbReference>
<evidence type="ECO:0000259" key="3">
    <source>
        <dbReference type="Pfam" id="PF00174"/>
    </source>
</evidence>
<dbReference type="GO" id="GO:0006790">
    <property type="term" value="P:sulfur compound metabolic process"/>
    <property type="evidence" value="ECO:0007669"/>
    <property type="project" value="TreeGrafter"/>
</dbReference>
<sequence>MTVKKPAKSSLAAATCGLLAAGAALGAAELAAALSKPQTGPLLAVGSAFIDLTPAWLKDFAIRTFGGNDKNVLLLVLVIVVAAFAAAIGLAARRYPRLAGGGLISLGLVAAVAALSRPGSAPLDVLPSLLAAAVGASALHLMHRAWLRTFAPHLDADRPAPSGPDRPALAAGPVTDRRELLRTAATVLGFAAVAGGLGRVVSATRDTAAAGVRLVLPRPSDPAPPLPVGSDLHLPGLGPFTTPSKDFYRVDTALVVPRVPHQDWVLRIHGLVDRPVELTFDDILARPLVERDITMTCVSNEVGGPYVGHARWLGVDLADLLRQAGVRADADQILSRSADGWTCGTPVQAVLDGRDALLAVGMNGEALPPAHGFPARMIVPGLYGYVSATKWVTEIKLTRFADERAYWTSRGWAEHAPVKTASRIEMPKPFARLAAGPATIAGTAWAQHRGVAAVEVRVDGGPWRQARLAPSPNPDTWRQWHLDWQATPGDHRLEVRATDAVGHTQPQPRVAPFPDGATGWHSVLVTVL</sequence>
<dbReference type="SUPFAM" id="SSF81296">
    <property type="entry name" value="E set domains"/>
    <property type="match status" value="1"/>
</dbReference>
<dbReference type="Gene3D" id="3.90.420.10">
    <property type="entry name" value="Oxidoreductase, molybdopterin-binding domain"/>
    <property type="match status" value="1"/>
</dbReference>
<dbReference type="PANTHER" id="PTHR19372:SF7">
    <property type="entry name" value="SULFITE OXIDASE, MITOCHONDRIAL"/>
    <property type="match status" value="1"/>
</dbReference>
<dbReference type="GO" id="GO:0020037">
    <property type="term" value="F:heme binding"/>
    <property type="evidence" value="ECO:0007669"/>
    <property type="project" value="TreeGrafter"/>
</dbReference>
<dbReference type="RefSeq" id="WP_089205648.1">
    <property type="nucleotide sequence ID" value="NZ_FZOD01000002.1"/>
</dbReference>
<keyword evidence="1" id="KW-0812">Transmembrane</keyword>
<feature type="transmembrane region" description="Helical" evidence="1">
    <location>
        <begin position="72"/>
        <end position="92"/>
    </location>
</feature>
<evidence type="ECO:0000256" key="2">
    <source>
        <dbReference type="SAM" id="SignalP"/>
    </source>
</evidence>
<keyword evidence="2" id="KW-0732">Signal</keyword>
<organism evidence="4 5">
    <name type="scientific">Streptosporangium subroseum</name>
    <dbReference type="NCBI Taxonomy" id="106412"/>
    <lineage>
        <taxon>Bacteria</taxon>
        <taxon>Bacillati</taxon>
        <taxon>Actinomycetota</taxon>
        <taxon>Actinomycetes</taxon>
        <taxon>Streptosporangiales</taxon>
        <taxon>Streptosporangiaceae</taxon>
        <taxon>Streptosporangium</taxon>
    </lineage>
</organism>
<feature type="transmembrane region" description="Helical" evidence="1">
    <location>
        <begin position="98"/>
        <end position="116"/>
    </location>
</feature>
<evidence type="ECO:0000256" key="1">
    <source>
        <dbReference type="SAM" id="Phobius"/>
    </source>
</evidence>
<dbReference type="PRINTS" id="PR00407">
    <property type="entry name" value="EUMOPTERIN"/>
</dbReference>
<dbReference type="EMBL" id="FZOD01000002">
    <property type="protein sequence ID" value="SNS01343.1"/>
    <property type="molecule type" value="Genomic_DNA"/>
</dbReference>
<dbReference type="Proteomes" id="UP000198282">
    <property type="component" value="Unassembled WGS sequence"/>
</dbReference>
<dbReference type="GO" id="GO:0043546">
    <property type="term" value="F:molybdopterin cofactor binding"/>
    <property type="evidence" value="ECO:0007669"/>
    <property type="project" value="TreeGrafter"/>
</dbReference>
<dbReference type="PANTHER" id="PTHR19372">
    <property type="entry name" value="SULFITE REDUCTASE"/>
    <property type="match status" value="1"/>
</dbReference>
<dbReference type="InterPro" id="IPR000572">
    <property type="entry name" value="OxRdtase_Mopterin-bd_dom"/>
</dbReference>
<keyword evidence="1" id="KW-0472">Membrane</keyword>
<proteinExistence type="predicted"/>
<feature type="domain" description="Oxidoreductase molybdopterin-binding" evidence="3">
    <location>
        <begin position="255"/>
        <end position="404"/>
    </location>
</feature>
<name>A0A239B2C0_9ACTN</name>
<dbReference type="InterPro" id="IPR008335">
    <property type="entry name" value="Mopterin_OxRdtase_euk"/>
</dbReference>
<evidence type="ECO:0000313" key="5">
    <source>
        <dbReference type="Proteomes" id="UP000198282"/>
    </source>
</evidence>
<dbReference type="OrthoDB" id="9795587at2"/>
<feature type="chain" id="PRO_5038749553" evidence="2">
    <location>
        <begin position="27"/>
        <end position="528"/>
    </location>
</feature>
<feature type="signal peptide" evidence="2">
    <location>
        <begin position="1"/>
        <end position="26"/>
    </location>
</feature>
<gene>
    <name evidence="4" type="ORF">SAMN05216276_1002277</name>
</gene>
<evidence type="ECO:0000313" key="4">
    <source>
        <dbReference type="EMBL" id="SNS01343.1"/>
    </source>
</evidence>
<dbReference type="Pfam" id="PF00174">
    <property type="entry name" value="Oxidored_molyb"/>
    <property type="match status" value="1"/>
</dbReference>
<dbReference type="SUPFAM" id="SSF56524">
    <property type="entry name" value="Oxidoreductase molybdopterin-binding domain"/>
    <property type="match status" value="1"/>
</dbReference>
<dbReference type="GO" id="GO:0008482">
    <property type="term" value="F:sulfite oxidase activity"/>
    <property type="evidence" value="ECO:0007669"/>
    <property type="project" value="TreeGrafter"/>
</dbReference>
<keyword evidence="5" id="KW-1185">Reference proteome</keyword>
<reference evidence="4 5" key="1">
    <citation type="submission" date="2017-06" db="EMBL/GenBank/DDBJ databases">
        <authorList>
            <person name="Kim H.J."/>
            <person name="Triplett B.A."/>
        </authorList>
    </citation>
    <scope>NUCLEOTIDE SEQUENCE [LARGE SCALE GENOMIC DNA]</scope>
    <source>
        <strain evidence="4 5">CGMCC 4.2132</strain>
    </source>
</reference>
<accession>A0A239B2C0</accession>
<dbReference type="AlphaFoldDB" id="A0A239B2C0"/>
<dbReference type="InterPro" id="IPR036374">
    <property type="entry name" value="OxRdtase_Mopterin-bd_sf"/>
</dbReference>